<evidence type="ECO:0000256" key="4">
    <source>
        <dbReference type="ARBA" id="ARBA00022777"/>
    </source>
</evidence>
<dbReference type="InterPro" id="IPR029056">
    <property type="entry name" value="Ribokinase-like"/>
</dbReference>
<dbReference type="NCBIfam" id="TIGR03168">
    <property type="entry name" value="1-PFK"/>
    <property type="match status" value="1"/>
</dbReference>
<dbReference type="PANTHER" id="PTHR46566">
    <property type="entry name" value="1-PHOSPHOFRUCTOKINASE-RELATED"/>
    <property type="match status" value="1"/>
</dbReference>
<evidence type="ECO:0000313" key="9">
    <source>
        <dbReference type="Proteomes" id="UP000049455"/>
    </source>
</evidence>
<protein>
    <recommendedName>
        <fullName evidence="6">Phosphofructokinase</fullName>
    </recommendedName>
</protein>
<feature type="domain" description="Carbohydrate kinase PfkB" evidence="7">
    <location>
        <begin position="31"/>
        <end position="302"/>
    </location>
</feature>
<dbReference type="Gene3D" id="3.40.1190.20">
    <property type="match status" value="1"/>
</dbReference>
<dbReference type="PROSITE" id="PS00583">
    <property type="entry name" value="PFKB_KINASES_1"/>
    <property type="match status" value="1"/>
</dbReference>
<dbReference type="Proteomes" id="UP000049455">
    <property type="component" value="Unassembled WGS sequence"/>
</dbReference>
<comment type="similarity">
    <text evidence="1 6">Belongs to the carbohydrate kinase PfkB family.</text>
</comment>
<name>A0A0M7BB11_9RHOB</name>
<dbReference type="Pfam" id="PF00294">
    <property type="entry name" value="PfkB"/>
    <property type="match status" value="1"/>
</dbReference>
<dbReference type="EMBL" id="CYPR01000064">
    <property type="protein sequence ID" value="CUH35879.1"/>
    <property type="molecule type" value="Genomic_DNA"/>
</dbReference>
<dbReference type="STRING" id="313367.JSE7799_01161"/>
<evidence type="ECO:0000256" key="6">
    <source>
        <dbReference type="PIRNR" id="PIRNR000535"/>
    </source>
</evidence>
<dbReference type="InterPro" id="IPR002173">
    <property type="entry name" value="Carboh/pur_kinase_PfkB_CS"/>
</dbReference>
<keyword evidence="9" id="KW-1185">Reference proteome</keyword>
<accession>A0A0M7BB11</accession>
<reference evidence="8 9" key="1">
    <citation type="submission" date="2015-09" db="EMBL/GenBank/DDBJ databases">
        <authorList>
            <person name="Jackson K.R."/>
            <person name="Lunt B.L."/>
            <person name="Fisher J.N.B."/>
            <person name="Gardner A.V."/>
            <person name="Bailey M.E."/>
            <person name="Deus L.M."/>
            <person name="Earl A.S."/>
            <person name="Gibby P.D."/>
            <person name="Hartmann K.A."/>
            <person name="Liu J.E."/>
            <person name="Manci A.M."/>
            <person name="Nielsen D.A."/>
            <person name="Solomon M.B."/>
            <person name="Breakwell D.P."/>
            <person name="Burnett S.H."/>
            <person name="Grose J.H."/>
        </authorList>
    </citation>
    <scope>NUCLEOTIDE SEQUENCE [LARGE SCALE GENOMIC DNA]</scope>
    <source>
        <strain evidence="8 9">CECT 7799</strain>
    </source>
</reference>
<dbReference type="SUPFAM" id="SSF53613">
    <property type="entry name" value="Ribokinase-like"/>
    <property type="match status" value="1"/>
</dbReference>
<keyword evidence="3" id="KW-0547">Nucleotide-binding</keyword>
<dbReference type="GO" id="GO:0003872">
    <property type="term" value="F:6-phosphofructokinase activity"/>
    <property type="evidence" value="ECO:0007669"/>
    <property type="project" value="TreeGrafter"/>
</dbReference>
<sequence>MMGSMNEILTVTANPALDLSTEAPAVIPDRKLRCAAALVHPGGGGVNISRAIANLGGASRALVAHGGTTGAELVRLIRAEGLAPEPLGVEHTTRQSISVRDQATGLQYRFMLPGPDWTSEDAAKARAAILAAVTPGALVIPSGSLPPGLSVDFFLDLAPEIAADGARMIIDTSGPALKRAAAAHAGLYVLRMDTAEAEELSDRTLTDLGDLAALATSLRDAGAAEIVMIAAGAEGTVIACDTWRGLTRPPVVVPHSKIGAGDSFVAAFAMSIARGEDPVTAACWGTAAASSAVQEVGTRLCQREDTERFFQKVERTKL</sequence>
<keyword evidence="5" id="KW-0067">ATP-binding</keyword>
<evidence type="ECO:0000256" key="3">
    <source>
        <dbReference type="ARBA" id="ARBA00022741"/>
    </source>
</evidence>
<evidence type="ECO:0000256" key="5">
    <source>
        <dbReference type="ARBA" id="ARBA00022840"/>
    </source>
</evidence>
<dbReference type="InterPro" id="IPR011611">
    <property type="entry name" value="PfkB_dom"/>
</dbReference>
<evidence type="ECO:0000256" key="1">
    <source>
        <dbReference type="ARBA" id="ARBA00010688"/>
    </source>
</evidence>
<dbReference type="GO" id="GO:0005524">
    <property type="term" value="F:ATP binding"/>
    <property type="evidence" value="ECO:0007669"/>
    <property type="project" value="UniProtKB-KW"/>
</dbReference>
<gene>
    <name evidence="8" type="primary">pfkB</name>
    <name evidence="8" type="ORF">JSE7799_01161</name>
</gene>
<proteinExistence type="inferred from homology"/>
<dbReference type="OrthoDB" id="9801219at2"/>
<keyword evidence="2 6" id="KW-0808">Transferase</keyword>
<dbReference type="AlphaFoldDB" id="A0A0M7BB11"/>
<evidence type="ECO:0000256" key="2">
    <source>
        <dbReference type="ARBA" id="ARBA00022679"/>
    </source>
</evidence>
<evidence type="ECO:0000313" key="8">
    <source>
        <dbReference type="EMBL" id="CUH35879.1"/>
    </source>
</evidence>
<organism evidence="8 9">
    <name type="scientific">Jannaschia seosinensis</name>
    <dbReference type="NCBI Taxonomy" id="313367"/>
    <lineage>
        <taxon>Bacteria</taxon>
        <taxon>Pseudomonadati</taxon>
        <taxon>Pseudomonadota</taxon>
        <taxon>Alphaproteobacteria</taxon>
        <taxon>Rhodobacterales</taxon>
        <taxon>Roseobacteraceae</taxon>
        <taxon>Jannaschia</taxon>
    </lineage>
</organism>
<evidence type="ECO:0000259" key="7">
    <source>
        <dbReference type="Pfam" id="PF00294"/>
    </source>
</evidence>
<dbReference type="GO" id="GO:0005829">
    <property type="term" value="C:cytosol"/>
    <property type="evidence" value="ECO:0007669"/>
    <property type="project" value="TreeGrafter"/>
</dbReference>
<keyword evidence="4 8" id="KW-0418">Kinase</keyword>
<dbReference type="PANTHER" id="PTHR46566:SF2">
    <property type="entry name" value="ATP-DEPENDENT 6-PHOSPHOFRUCTOKINASE ISOZYME 2"/>
    <property type="match status" value="1"/>
</dbReference>
<dbReference type="PIRSF" id="PIRSF000535">
    <property type="entry name" value="1PFK/6PFK/LacC"/>
    <property type="match status" value="1"/>
</dbReference>
<dbReference type="InterPro" id="IPR017583">
    <property type="entry name" value="Tagatose/fructose_Pkinase"/>
</dbReference>